<dbReference type="RefSeq" id="WP_132338600.1">
    <property type="nucleotide sequence ID" value="NZ_SMJZ01000175.1"/>
</dbReference>
<gene>
    <name evidence="7" type="ORF">E1267_33545</name>
</gene>
<comment type="caution">
    <text evidence="7">The sequence shown here is derived from an EMBL/GenBank/DDBJ whole genome shotgun (WGS) entry which is preliminary data.</text>
</comment>
<evidence type="ECO:0000313" key="7">
    <source>
        <dbReference type="EMBL" id="TDC00870.1"/>
    </source>
</evidence>
<feature type="domain" description="DUF7639" evidence="6">
    <location>
        <begin position="111"/>
        <end position="211"/>
    </location>
</feature>
<feature type="domain" description="DUF7638" evidence="5">
    <location>
        <begin position="5"/>
        <end position="110"/>
    </location>
</feature>
<reference evidence="7 8" key="1">
    <citation type="submission" date="2019-02" db="EMBL/GenBank/DDBJ databases">
        <title>Draft genome sequences of novel Actinobacteria.</title>
        <authorList>
            <person name="Sahin N."/>
            <person name="Ay H."/>
            <person name="Saygin H."/>
        </authorList>
    </citation>
    <scope>NUCLEOTIDE SEQUENCE [LARGE SCALE GENOMIC DNA]</scope>
    <source>
        <strain evidence="7 8">KC201</strain>
    </source>
</reference>
<accession>A0A4R4N1T1</accession>
<evidence type="ECO:0000256" key="2">
    <source>
        <dbReference type="ARBA" id="ARBA00000751"/>
    </source>
</evidence>
<dbReference type="Proteomes" id="UP000295157">
    <property type="component" value="Unassembled WGS sequence"/>
</dbReference>
<feature type="region of interest" description="Disordered" evidence="3">
    <location>
        <begin position="213"/>
        <end position="236"/>
    </location>
</feature>
<dbReference type="InterPro" id="IPR012816">
    <property type="entry name" value="NADAR"/>
</dbReference>
<feature type="domain" description="NADAR" evidence="4">
    <location>
        <begin position="254"/>
        <end position="371"/>
    </location>
</feature>
<name>A0A4R4N1T1_9ACTN</name>
<protein>
    <submittedName>
        <fullName evidence="7">NADAR family protein</fullName>
    </submittedName>
</protein>
<evidence type="ECO:0000259" key="4">
    <source>
        <dbReference type="Pfam" id="PF08719"/>
    </source>
</evidence>
<dbReference type="Pfam" id="PF24644">
    <property type="entry name" value="DUF7638"/>
    <property type="match status" value="1"/>
</dbReference>
<dbReference type="OrthoDB" id="643483at2"/>
<comment type="catalytic activity">
    <reaction evidence="1">
        <text>5-amino-6-(5-phospho-D-ribosylamino)uracil + H2O = 5,6-diaminouracil + D-ribose 5-phosphate</text>
        <dbReference type="Rhea" id="RHEA:55020"/>
        <dbReference type="ChEBI" id="CHEBI:15377"/>
        <dbReference type="ChEBI" id="CHEBI:46252"/>
        <dbReference type="ChEBI" id="CHEBI:58453"/>
        <dbReference type="ChEBI" id="CHEBI:78346"/>
    </reaction>
</comment>
<dbReference type="EMBL" id="SMJZ01000175">
    <property type="protein sequence ID" value="TDC00870.1"/>
    <property type="molecule type" value="Genomic_DNA"/>
</dbReference>
<dbReference type="InterPro" id="IPR056056">
    <property type="entry name" value="DUF7639"/>
</dbReference>
<dbReference type="Pfam" id="PF08719">
    <property type="entry name" value="NADAR"/>
    <property type="match status" value="1"/>
</dbReference>
<organism evidence="7 8">
    <name type="scientific">Nonomuraea longispora</name>
    <dbReference type="NCBI Taxonomy" id="1848320"/>
    <lineage>
        <taxon>Bacteria</taxon>
        <taxon>Bacillati</taxon>
        <taxon>Actinomycetota</taxon>
        <taxon>Actinomycetes</taxon>
        <taxon>Streptosporangiales</taxon>
        <taxon>Streptosporangiaceae</taxon>
        <taxon>Nonomuraea</taxon>
    </lineage>
</organism>
<evidence type="ECO:0000259" key="5">
    <source>
        <dbReference type="Pfam" id="PF24644"/>
    </source>
</evidence>
<dbReference type="AlphaFoldDB" id="A0A4R4N1T1"/>
<dbReference type="Gene3D" id="1.10.357.40">
    <property type="entry name" value="YbiA-like"/>
    <property type="match status" value="1"/>
</dbReference>
<comment type="catalytic activity">
    <reaction evidence="2">
        <text>2,5-diamino-6-hydroxy-4-(5-phosphoribosylamino)-pyrimidine + H2O = 2,5,6-triamino-4-hydroxypyrimidine + D-ribose 5-phosphate</text>
        <dbReference type="Rhea" id="RHEA:23436"/>
        <dbReference type="ChEBI" id="CHEBI:15377"/>
        <dbReference type="ChEBI" id="CHEBI:58614"/>
        <dbReference type="ChEBI" id="CHEBI:78346"/>
        <dbReference type="ChEBI" id="CHEBI:137796"/>
    </reaction>
</comment>
<dbReference type="Pfam" id="PF24645">
    <property type="entry name" value="DUF7639"/>
    <property type="match status" value="1"/>
</dbReference>
<dbReference type="InterPro" id="IPR037238">
    <property type="entry name" value="YbiA-like_sf"/>
</dbReference>
<dbReference type="SUPFAM" id="SSF143990">
    <property type="entry name" value="YbiA-like"/>
    <property type="match status" value="1"/>
</dbReference>
<evidence type="ECO:0000259" key="6">
    <source>
        <dbReference type="Pfam" id="PF24645"/>
    </source>
</evidence>
<dbReference type="InterPro" id="IPR056055">
    <property type="entry name" value="DUF7638"/>
</dbReference>
<evidence type="ECO:0000256" key="3">
    <source>
        <dbReference type="SAM" id="MobiDB-lite"/>
    </source>
</evidence>
<evidence type="ECO:0000256" key="1">
    <source>
        <dbReference type="ARBA" id="ARBA00000022"/>
    </source>
</evidence>
<evidence type="ECO:0000313" key="8">
    <source>
        <dbReference type="Proteomes" id="UP000295157"/>
    </source>
</evidence>
<proteinExistence type="predicted"/>
<sequence length="380" mass="42866">MMGNRTYRIVDGERIDGYFRPIFIRNGGDYYLTDLEVFADGAIFFWEWGDLDGLRAKLDAGWVATTLEEGAWASAHELARWRFGEVVTWTTAEELLGEVVDAIDRLNGRPDSTDRCVTAALRYVDSRSESDRIALRDAYLAIPAHHRIYALGDMDARDIPLRLLISEAGETWDDYVVFEFEDGSEALDEDGVVTEEGRRGAFRYFADWRPPHPAAEAQREADGPAEARSPTVHLNYGRPMYPRSHGLRNEFPAVIQVAEALFPTVEHAYWALSTDDESLRERIRTAPSAQAARDIAVAAERRPRWADVRLAVMADLLRAKFVQHPDLGEVLLATGDGRLHYGSASSQFWDIRDSAGRNWMGRLLELVRAELVAGRIGLRL</sequence>
<keyword evidence="8" id="KW-1185">Reference proteome</keyword>
<dbReference type="CDD" id="cd15457">
    <property type="entry name" value="NADAR"/>
    <property type="match status" value="1"/>
</dbReference>